<accession>A0ABN9Y046</accession>
<proteinExistence type="predicted"/>
<gene>
    <name evidence="2" type="ORF">PCOR1329_LOCUS80112</name>
    <name evidence="3" type="ORF">PCOR1329_LOCUS80113</name>
</gene>
<name>A0ABN9Y046_9DINO</name>
<dbReference type="EMBL" id="CAUYUJ010021320">
    <property type="protein sequence ID" value="CAK0903945.1"/>
    <property type="molecule type" value="Genomic_DNA"/>
</dbReference>
<dbReference type="Proteomes" id="UP001189429">
    <property type="component" value="Unassembled WGS sequence"/>
</dbReference>
<organism evidence="3 4">
    <name type="scientific">Prorocentrum cordatum</name>
    <dbReference type="NCBI Taxonomy" id="2364126"/>
    <lineage>
        <taxon>Eukaryota</taxon>
        <taxon>Sar</taxon>
        <taxon>Alveolata</taxon>
        <taxon>Dinophyceae</taxon>
        <taxon>Prorocentrales</taxon>
        <taxon>Prorocentraceae</taxon>
        <taxon>Prorocentrum</taxon>
    </lineage>
</organism>
<evidence type="ECO:0000313" key="2">
    <source>
        <dbReference type="EMBL" id="CAK0903945.1"/>
    </source>
</evidence>
<feature type="compositionally biased region" description="Basic and acidic residues" evidence="1">
    <location>
        <begin position="24"/>
        <end position="36"/>
    </location>
</feature>
<dbReference type="EMBL" id="CAUYUJ010021320">
    <property type="protein sequence ID" value="CAK0903946.1"/>
    <property type="molecule type" value="Genomic_DNA"/>
</dbReference>
<feature type="non-terminal residue" evidence="3">
    <location>
        <position position="1"/>
    </location>
</feature>
<comment type="caution">
    <text evidence="3">The sequence shown here is derived from an EMBL/GenBank/DDBJ whole genome shotgun (WGS) entry which is preliminary data.</text>
</comment>
<sequence>DHDRAQASPINQPVKKGAVGPSMVKREEHIQAAERKAAKHSMPSNSSESEYSYSDSDSPEESEGPPAGASRATGSMGVIPELLGK</sequence>
<protein>
    <submittedName>
        <fullName evidence="3">Uncharacterized protein</fullName>
    </submittedName>
</protein>
<feature type="compositionally biased region" description="Low complexity" evidence="1">
    <location>
        <begin position="43"/>
        <end position="56"/>
    </location>
</feature>
<feature type="non-terminal residue" evidence="3">
    <location>
        <position position="85"/>
    </location>
</feature>
<evidence type="ECO:0000313" key="3">
    <source>
        <dbReference type="EMBL" id="CAK0903946.1"/>
    </source>
</evidence>
<evidence type="ECO:0000313" key="4">
    <source>
        <dbReference type="Proteomes" id="UP001189429"/>
    </source>
</evidence>
<reference evidence="3" key="1">
    <citation type="submission" date="2023-10" db="EMBL/GenBank/DDBJ databases">
        <authorList>
            <person name="Chen Y."/>
            <person name="Shah S."/>
            <person name="Dougan E. K."/>
            <person name="Thang M."/>
            <person name="Chan C."/>
        </authorList>
    </citation>
    <scope>NUCLEOTIDE SEQUENCE [LARGE SCALE GENOMIC DNA]</scope>
</reference>
<evidence type="ECO:0000256" key="1">
    <source>
        <dbReference type="SAM" id="MobiDB-lite"/>
    </source>
</evidence>
<keyword evidence="4" id="KW-1185">Reference proteome</keyword>
<feature type="region of interest" description="Disordered" evidence="1">
    <location>
        <begin position="1"/>
        <end position="85"/>
    </location>
</feature>